<dbReference type="SUPFAM" id="SSF101941">
    <property type="entry name" value="NAC domain"/>
    <property type="match status" value="1"/>
</dbReference>
<feature type="region of interest" description="Disordered" evidence="6">
    <location>
        <begin position="182"/>
        <end position="340"/>
    </location>
</feature>
<keyword evidence="5" id="KW-0539">Nucleus</keyword>
<dbReference type="InterPro" id="IPR003441">
    <property type="entry name" value="NAC-dom"/>
</dbReference>
<evidence type="ECO:0000313" key="9">
    <source>
        <dbReference type="Proteomes" id="UP000604825"/>
    </source>
</evidence>
<organism evidence="8 9">
    <name type="scientific">Miscanthus lutarioriparius</name>
    <dbReference type="NCBI Taxonomy" id="422564"/>
    <lineage>
        <taxon>Eukaryota</taxon>
        <taxon>Viridiplantae</taxon>
        <taxon>Streptophyta</taxon>
        <taxon>Embryophyta</taxon>
        <taxon>Tracheophyta</taxon>
        <taxon>Spermatophyta</taxon>
        <taxon>Magnoliopsida</taxon>
        <taxon>Liliopsida</taxon>
        <taxon>Poales</taxon>
        <taxon>Poaceae</taxon>
        <taxon>PACMAD clade</taxon>
        <taxon>Panicoideae</taxon>
        <taxon>Andropogonodae</taxon>
        <taxon>Andropogoneae</taxon>
        <taxon>Saccharinae</taxon>
        <taxon>Miscanthus</taxon>
    </lineage>
</organism>
<name>A0A811SBA5_9POAL</name>
<dbReference type="GO" id="GO:0006355">
    <property type="term" value="P:regulation of DNA-templated transcription"/>
    <property type="evidence" value="ECO:0007669"/>
    <property type="project" value="InterPro"/>
</dbReference>
<comment type="subcellular location">
    <subcellularLocation>
        <location evidence="1">Nucleus</location>
    </subcellularLocation>
</comment>
<keyword evidence="3" id="KW-0238">DNA-binding</keyword>
<evidence type="ECO:0000313" key="8">
    <source>
        <dbReference type="EMBL" id="CAD6338306.1"/>
    </source>
</evidence>
<keyword evidence="2" id="KW-0805">Transcription regulation</keyword>
<dbReference type="GO" id="GO:0005634">
    <property type="term" value="C:nucleus"/>
    <property type="evidence" value="ECO:0007669"/>
    <property type="project" value="UniProtKB-SubCell"/>
</dbReference>
<feature type="compositionally biased region" description="Pro residues" evidence="6">
    <location>
        <begin position="213"/>
        <end position="222"/>
    </location>
</feature>
<feature type="compositionally biased region" description="Low complexity" evidence="6">
    <location>
        <begin position="223"/>
        <end position="232"/>
    </location>
</feature>
<gene>
    <name evidence="8" type="ORF">NCGR_LOCUS62404</name>
</gene>
<accession>A0A811SBA5</accession>
<feature type="compositionally biased region" description="Pro residues" evidence="6">
    <location>
        <begin position="253"/>
        <end position="267"/>
    </location>
</feature>
<evidence type="ECO:0000256" key="1">
    <source>
        <dbReference type="ARBA" id="ARBA00004123"/>
    </source>
</evidence>
<evidence type="ECO:0000256" key="5">
    <source>
        <dbReference type="ARBA" id="ARBA00023242"/>
    </source>
</evidence>
<dbReference type="Gene3D" id="2.170.150.80">
    <property type="entry name" value="NAC domain"/>
    <property type="match status" value="1"/>
</dbReference>
<evidence type="ECO:0000256" key="6">
    <source>
        <dbReference type="SAM" id="MobiDB-lite"/>
    </source>
</evidence>
<evidence type="ECO:0000256" key="3">
    <source>
        <dbReference type="ARBA" id="ARBA00023125"/>
    </source>
</evidence>
<keyword evidence="9" id="KW-1185">Reference proteome</keyword>
<dbReference type="InterPro" id="IPR036093">
    <property type="entry name" value="NAC_dom_sf"/>
</dbReference>
<dbReference type="GO" id="GO:0003677">
    <property type="term" value="F:DNA binding"/>
    <property type="evidence" value="ECO:0007669"/>
    <property type="project" value="UniProtKB-KW"/>
</dbReference>
<dbReference type="PANTHER" id="PTHR31989">
    <property type="entry name" value="NAC DOMAIN-CONTAINING PROTEIN 82-RELATED"/>
    <property type="match status" value="1"/>
</dbReference>
<reference evidence="8" key="1">
    <citation type="submission" date="2020-10" db="EMBL/GenBank/DDBJ databases">
        <authorList>
            <person name="Han B."/>
            <person name="Lu T."/>
            <person name="Zhao Q."/>
            <person name="Huang X."/>
            <person name="Zhao Y."/>
        </authorList>
    </citation>
    <scope>NUCLEOTIDE SEQUENCE</scope>
</reference>
<feature type="domain" description="NAC" evidence="7">
    <location>
        <begin position="11"/>
        <end position="153"/>
    </location>
</feature>
<dbReference type="EMBL" id="CAJGYO010000019">
    <property type="protein sequence ID" value="CAD6338306.1"/>
    <property type="molecule type" value="Genomic_DNA"/>
</dbReference>
<dbReference type="Pfam" id="PF02365">
    <property type="entry name" value="NAM"/>
    <property type="match status" value="1"/>
</dbReference>
<dbReference type="OrthoDB" id="696608at2759"/>
<evidence type="ECO:0000256" key="4">
    <source>
        <dbReference type="ARBA" id="ARBA00023163"/>
    </source>
</evidence>
<dbReference type="AlphaFoldDB" id="A0A811SBA5"/>
<feature type="compositionally biased region" description="Pro residues" evidence="6">
    <location>
        <begin position="301"/>
        <end position="316"/>
    </location>
</feature>
<feature type="region of interest" description="Disordered" evidence="6">
    <location>
        <begin position="408"/>
        <end position="428"/>
    </location>
</feature>
<evidence type="ECO:0000256" key="2">
    <source>
        <dbReference type="ARBA" id="ARBA00023015"/>
    </source>
</evidence>
<comment type="caution">
    <text evidence="8">The sequence shown here is derived from an EMBL/GenBank/DDBJ whole genome shotgun (WGS) entry which is preliminary data.</text>
</comment>
<sequence length="513" mass="55314">MAPPALGPEIYGLGFRFNPTPQEAITYYLPRLISGDPGALHEVVRPVIHHAEVYACDPADLARRFRPMPRTHNRFFFTVIKKGVRAAGPGSWAGQSTVEIKDKQDVQIGELRKFRYKKRGVLTDWLMEEYSSCGLDGAGDGGMQFALCKVYVSPKAAPNSDAYKESDAWFATPPPAAPAVITQPVAAKRPAPPQDAMSPCPKRMRGPAGGNVPLPPPQPSALPAPTRTPLAAVRKMPFAPPQPSAPRRGSTPQPSPASAPPPAPPAPTRSHLAAIRKVSFAPPQPCAPRRGLPPASVTRPSPAPIQAPALPVPIPPAVEARRLPMPAPPRPLAQRKEQVPLPAPQVIRASLPKQRRILDPFEATMLRDEAEVQTVAAAPHLPESPAAAPALQDDEDDGLVKALEDAMSTAEAEEQTVSAALQDEDEDGWDELDKEIEDAMRTAEADEETVTAAPATLQEDDDDFAKVMEDMLSAEAEEPTVAELEFDVDAFFNFSEETRLRVCLPQADHAIKV</sequence>
<evidence type="ECO:0000259" key="7">
    <source>
        <dbReference type="PROSITE" id="PS51005"/>
    </source>
</evidence>
<dbReference type="PROSITE" id="PS51005">
    <property type="entry name" value="NAC"/>
    <property type="match status" value="1"/>
</dbReference>
<proteinExistence type="predicted"/>
<dbReference type="Proteomes" id="UP000604825">
    <property type="component" value="Unassembled WGS sequence"/>
</dbReference>
<keyword evidence="4" id="KW-0804">Transcription</keyword>
<protein>
    <recommendedName>
        <fullName evidence="7">NAC domain-containing protein</fullName>
    </recommendedName>
</protein>